<dbReference type="SUPFAM" id="SSF52540">
    <property type="entry name" value="P-loop containing nucleoside triphosphate hydrolases"/>
    <property type="match status" value="1"/>
</dbReference>
<dbReference type="InterPro" id="IPR011990">
    <property type="entry name" value="TPR-like_helical_dom_sf"/>
</dbReference>
<dbReference type="InterPro" id="IPR027417">
    <property type="entry name" value="P-loop_NTPase"/>
</dbReference>
<accession>A0A165F9C8</accession>
<protein>
    <recommendedName>
        <fullName evidence="1">ORC1/DEAH AAA+ ATPase domain-containing protein</fullName>
    </recommendedName>
</protein>
<dbReference type="InParanoid" id="A0A165F9C8"/>
<dbReference type="Gene3D" id="3.40.50.300">
    <property type="entry name" value="P-loop containing nucleotide triphosphate hydrolases"/>
    <property type="match status" value="1"/>
</dbReference>
<dbReference type="Pfam" id="PF13424">
    <property type="entry name" value="TPR_12"/>
    <property type="match status" value="2"/>
</dbReference>
<dbReference type="EMBL" id="KV426095">
    <property type="protein sequence ID" value="KZV88620.1"/>
    <property type="molecule type" value="Genomic_DNA"/>
</dbReference>
<dbReference type="PANTHER" id="PTHR47691">
    <property type="entry name" value="REGULATOR-RELATED"/>
    <property type="match status" value="1"/>
</dbReference>
<dbReference type="OrthoDB" id="621413at2759"/>
<dbReference type="PANTHER" id="PTHR47691:SF3">
    <property type="entry name" value="HTH-TYPE TRANSCRIPTIONAL REGULATOR RV0890C-RELATED"/>
    <property type="match status" value="1"/>
</dbReference>
<reference evidence="2 3" key="1">
    <citation type="journal article" date="2016" name="Mol. Biol. Evol.">
        <title>Comparative Genomics of Early-Diverging Mushroom-Forming Fungi Provides Insights into the Origins of Lignocellulose Decay Capabilities.</title>
        <authorList>
            <person name="Nagy L.G."/>
            <person name="Riley R."/>
            <person name="Tritt A."/>
            <person name="Adam C."/>
            <person name="Daum C."/>
            <person name="Floudas D."/>
            <person name="Sun H."/>
            <person name="Yadav J.S."/>
            <person name="Pangilinan J."/>
            <person name="Larsson K.H."/>
            <person name="Matsuura K."/>
            <person name="Barry K."/>
            <person name="Labutti K."/>
            <person name="Kuo R."/>
            <person name="Ohm R.A."/>
            <person name="Bhattacharya S.S."/>
            <person name="Shirouzu T."/>
            <person name="Yoshinaga Y."/>
            <person name="Martin F.M."/>
            <person name="Grigoriev I.V."/>
            <person name="Hibbett D.S."/>
        </authorList>
    </citation>
    <scope>NUCLEOTIDE SEQUENCE [LARGE SCALE GENOMIC DNA]</scope>
    <source>
        <strain evidence="2 3">HHB12029</strain>
    </source>
</reference>
<gene>
    <name evidence="2" type="ORF">EXIGLDRAFT_751592</name>
</gene>
<proteinExistence type="predicted"/>
<sequence length="1002" mass="110107">MAAPAPTPAPPSATYKYPPEVVDLRTYAGSISKRVIDLKSKRDPTGEHVSAQALLIADAVESACAARSVEVLEPFAAVAVEEIVRLFSSCCAALDAANQRPRFGAKLSAFAARATSRSPSPSPGELTSLGDYRASLEAVKALLRIVDGQSQLVYSGTLAPLAARRPVRALTKDLSFANRTITNQALLHDAISKSTVVNQVYKTTLQTMANITDGLPFPCKAVAQTVLQLHQHGEAYRTIDSSIGTLIRKVDDFVEVLAKPDRQNIAPGEDIARAVERFFSAVQSIIIRLEILRATAKIKKLVAPTAVKTAVADAQADLDDARRLLDMALQVDTNNSTRKILHAQGLAKRVAIMGAGGLGKTTLANAVVQHVDVAATFGARRFLVTAEAAVEVDDLLTGMLATFGLPASSDPLASLLQHFRSHERTLLVIDNLETIWNSANAQQRRMTEDVLSKLDNVTSLTLIITCRGADLPPDVEWANRDAVVLSTLSPEAALATFTDIAGNIPAPDQPVRDALLKEVDYMPLAVTLLARLVARGKQLRDLHRRWNSVHTSMLRTQPNGRLDNVDASVQLSIAFLPSDDPAPLQLLSLCAQLPDGMRLPVRNELERLCSFRDIDGALDVIQGLALVYVTDDDTIRMLSPIRLYVLEKHRPSAAHRASLLRIYYKIARQAPRRLDTQFPAARDRILPELSNLDALLLSDIQNFDESPSTDLINAVNAVSRFSVHNVPNERLLMALIPRIEHLPTYLAYSLWILAKIHWRRDAYNLSLEAATRARSLFQSLRQRSDAASCDQQMGNSHRVKGNYPEAIASLSAARETFYELDRQLAMAYCDRDLALVFHEQKNYDDAAALFTSARKVFLRLDEPANAAVCQEMLGDIYRMRGDYQAAETQLESALQTYTSLGSMANIASCSCKLGDVYRVQQRFNAALESLQVAYDIGQKQGDTLCTANALLIRSYVHRDQGQFAQARRLLLDAQRLCESIEYTRGLEHCAEALAELDRAEQA</sequence>
<evidence type="ECO:0000259" key="1">
    <source>
        <dbReference type="Pfam" id="PF13401"/>
    </source>
</evidence>
<evidence type="ECO:0000313" key="2">
    <source>
        <dbReference type="EMBL" id="KZV88620.1"/>
    </source>
</evidence>
<dbReference type="GO" id="GO:0043531">
    <property type="term" value="F:ADP binding"/>
    <property type="evidence" value="ECO:0007669"/>
    <property type="project" value="InterPro"/>
</dbReference>
<feature type="domain" description="ORC1/DEAH AAA+ ATPase" evidence="1">
    <location>
        <begin position="350"/>
        <end position="463"/>
    </location>
</feature>
<dbReference type="SMART" id="SM00028">
    <property type="entry name" value="TPR"/>
    <property type="match status" value="6"/>
</dbReference>
<dbReference type="STRING" id="1314781.A0A165F9C8"/>
<dbReference type="Proteomes" id="UP000077266">
    <property type="component" value="Unassembled WGS sequence"/>
</dbReference>
<name>A0A165F9C8_EXIGL</name>
<dbReference type="InterPro" id="IPR049945">
    <property type="entry name" value="AAA_22"/>
</dbReference>
<organism evidence="2 3">
    <name type="scientific">Exidia glandulosa HHB12029</name>
    <dbReference type="NCBI Taxonomy" id="1314781"/>
    <lineage>
        <taxon>Eukaryota</taxon>
        <taxon>Fungi</taxon>
        <taxon>Dikarya</taxon>
        <taxon>Basidiomycota</taxon>
        <taxon>Agaricomycotina</taxon>
        <taxon>Agaricomycetes</taxon>
        <taxon>Auriculariales</taxon>
        <taxon>Exidiaceae</taxon>
        <taxon>Exidia</taxon>
    </lineage>
</organism>
<dbReference type="PRINTS" id="PR00364">
    <property type="entry name" value="DISEASERSIST"/>
</dbReference>
<dbReference type="SUPFAM" id="SSF48452">
    <property type="entry name" value="TPR-like"/>
    <property type="match status" value="2"/>
</dbReference>
<dbReference type="InterPro" id="IPR019734">
    <property type="entry name" value="TPR_rpt"/>
</dbReference>
<dbReference type="Gene3D" id="1.25.40.10">
    <property type="entry name" value="Tetratricopeptide repeat domain"/>
    <property type="match status" value="2"/>
</dbReference>
<keyword evidence="3" id="KW-1185">Reference proteome</keyword>
<dbReference type="Pfam" id="PF13401">
    <property type="entry name" value="AAA_22"/>
    <property type="match status" value="1"/>
</dbReference>
<dbReference type="AlphaFoldDB" id="A0A165F9C8"/>
<evidence type="ECO:0000313" key="3">
    <source>
        <dbReference type="Proteomes" id="UP000077266"/>
    </source>
</evidence>